<dbReference type="EMBL" id="VTER01000010">
    <property type="protein sequence ID" value="TYS45597.1"/>
    <property type="molecule type" value="Genomic_DNA"/>
</dbReference>
<comment type="similarity">
    <text evidence="1">Belongs to the glycosyltransferase group 1 family. Glycosyltransferase 4 subfamily.</text>
</comment>
<evidence type="ECO:0000313" key="5">
    <source>
        <dbReference type="Proteomes" id="UP000322139"/>
    </source>
</evidence>
<dbReference type="InterPro" id="IPR028098">
    <property type="entry name" value="Glyco_trans_4-like_N"/>
</dbReference>
<sequence length="385" mass="43135">MRVKVAIFSDTFYPQINGVANTLKRLTDHLEKRNIEYMLFIPGPAEGISYPNAAEFLSIPFFFYPECRTAVANPRKITERLQKFSPDIVHIATPLTMGLYGIHAAKKLGIPITGSYHTHFDQYLKLYKCQWLSPLFWKYMKWFHRSFQRIFVPSKDTKTILEAQGLHPVSLWTRGVDSRLFHPDRDKEAARMKFGIKEPHILLYAGRLAPEKDLGTLLKTMGSLPEEIRERVHWLIVGDGPEFHPFAKESAGRGNVTMTGYVTGEELAGLYAAADLLVFPSPTETFGNVVLEALSSGTPAIVADKGGPAEIISDGRTGRICPAGSSGAFADAIQELLGDPAKLASMSRKARKYAERQSWDKIMDQLLAEYKEIAFEGEYGFRNLG</sequence>
<gene>
    <name evidence="4" type="ORF">FZD51_18625</name>
</gene>
<evidence type="ECO:0000313" key="4">
    <source>
        <dbReference type="EMBL" id="TYS45597.1"/>
    </source>
</evidence>
<dbReference type="AlphaFoldDB" id="A0A5D4R2L4"/>
<comment type="caution">
    <text evidence="4">The sequence shown here is derived from an EMBL/GenBank/DDBJ whole genome shotgun (WGS) entry which is preliminary data.</text>
</comment>
<dbReference type="Gene3D" id="3.40.50.2000">
    <property type="entry name" value="Glycogen Phosphorylase B"/>
    <property type="match status" value="2"/>
</dbReference>
<name>A0A5D4R2L4_9BACI</name>
<reference evidence="4 5" key="1">
    <citation type="submission" date="2019-08" db="EMBL/GenBank/DDBJ databases">
        <title>Bacillus genomes from the desert of Cuatro Cienegas, Coahuila.</title>
        <authorList>
            <person name="Olmedo-Alvarez G."/>
        </authorList>
    </citation>
    <scope>NUCLEOTIDE SEQUENCE [LARGE SCALE GENOMIC DNA]</scope>
    <source>
        <strain evidence="4 5">CH446_14T</strain>
    </source>
</reference>
<dbReference type="PANTHER" id="PTHR45947">
    <property type="entry name" value="SULFOQUINOVOSYL TRANSFERASE SQD2"/>
    <property type="match status" value="1"/>
</dbReference>
<protein>
    <submittedName>
        <fullName evidence="4">Glycosyltransferase family 1 protein</fullName>
    </submittedName>
</protein>
<organism evidence="4 5">
    <name type="scientific">Bacillus infantis</name>
    <dbReference type="NCBI Taxonomy" id="324767"/>
    <lineage>
        <taxon>Bacteria</taxon>
        <taxon>Bacillati</taxon>
        <taxon>Bacillota</taxon>
        <taxon>Bacilli</taxon>
        <taxon>Bacillales</taxon>
        <taxon>Bacillaceae</taxon>
        <taxon>Bacillus</taxon>
    </lineage>
</organism>
<dbReference type="Pfam" id="PF00534">
    <property type="entry name" value="Glycos_transf_1"/>
    <property type="match status" value="1"/>
</dbReference>
<dbReference type="SUPFAM" id="SSF53756">
    <property type="entry name" value="UDP-Glycosyltransferase/glycogen phosphorylase"/>
    <property type="match status" value="1"/>
</dbReference>
<dbReference type="GO" id="GO:0016758">
    <property type="term" value="F:hexosyltransferase activity"/>
    <property type="evidence" value="ECO:0007669"/>
    <property type="project" value="TreeGrafter"/>
</dbReference>
<dbReference type="Pfam" id="PF13439">
    <property type="entry name" value="Glyco_transf_4"/>
    <property type="match status" value="1"/>
</dbReference>
<keyword evidence="4" id="KW-0808">Transferase</keyword>
<evidence type="ECO:0000259" key="3">
    <source>
        <dbReference type="Pfam" id="PF13439"/>
    </source>
</evidence>
<feature type="domain" description="Glycosyltransferase subfamily 4-like N-terminal" evidence="3">
    <location>
        <begin position="16"/>
        <end position="178"/>
    </location>
</feature>
<evidence type="ECO:0000259" key="2">
    <source>
        <dbReference type="Pfam" id="PF00534"/>
    </source>
</evidence>
<dbReference type="PANTHER" id="PTHR45947:SF3">
    <property type="entry name" value="SULFOQUINOVOSYL TRANSFERASE SQD2"/>
    <property type="match status" value="1"/>
</dbReference>
<proteinExistence type="inferred from homology"/>
<dbReference type="InterPro" id="IPR001296">
    <property type="entry name" value="Glyco_trans_1"/>
</dbReference>
<dbReference type="CDD" id="cd03814">
    <property type="entry name" value="GT4-like"/>
    <property type="match status" value="1"/>
</dbReference>
<feature type="domain" description="Glycosyl transferase family 1" evidence="2">
    <location>
        <begin position="187"/>
        <end position="352"/>
    </location>
</feature>
<dbReference type="RefSeq" id="WP_148976145.1">
    <property type="nucleotide sequence ID" value="NZ_JBNIKU010000010.1"/>
</dbReference>
<dbReference type="InterPro" id="IPR050194">
    <property type="entry name" value="Glycosyltransferase_grp1"/>
</dbReference>
<evidence type="ECO:0000256" key="1">
    <source>
        <dbReference type="ARBA" id="ARBA00009481"/>
    </source>
</evidence>
<dbReference type="Proteomes" id="UP000322139">
    <property type="component" value="Unassembled WGS sequence"/>
</dbReference>
<accession>A0A5D4R2L4</accession>